<comment type="caution">
    <text evidence="1">The sequence shown here is derived from an EMBL/GenBank/DDBJ whole genome shotgun (WGS) entry which is preliminary data.</text>
</comment>
<evidence type="ECO:0000313" key="1">
    <source>
        <dbReference type="EMBL" id="ERM92940.1"/>
    </source>
</evidence>
<dbReference type="PATRIC" id="fig|1388761.3.peg.509"/>
<accession>U5CJ39</accession>
<reference evidence="1 2" key="1">
    <citation type="journal article" date="2013" name="Genome Announc.">
        <title>Draft Genome Sequence of an Anaerobic and Extremophilic Bacterium, Caldanaerobacter yonseiensis, Isolated from a Geothermal Hot Stream.</title>
        <authorList>
            <person name="Lee S.J."/>
            <person name="Lee Y.J."/>
            <person name="Park G.S."/>
            <person name="Kim B.C."/>
            <person name="Lee S.J."/>
            <person name="Shin J.H."/>
            <person name="Lee D.W."/>
        </authorList>
    </citation>
    <scope>NUCLEOTIDE SEQUENCE [LARGE SCALE GENOMIC DNA]</scope>
    <source>
        <strain evidence="1 2">KB-1</strain>
    </source>
</reference>
<dbReference type="EMBL" id="AXDC01000004">
    <property type="protein sequence ID" value="ERM92940.1"/>
    <property type="molecule type" value="Genomic_DNA"/>
</dbReference>
<dbReference type="AlphaFoldDB" id="U5CJ39"/>
<evidence type="ECO:0008006" key="3">
    <source>
        <dbReference type="Google" id="ProtNLM"/>
    </source>
</evidence>
<dbReference type="Gene3D" id="3.30.450.20">
    <property type="entry name" value="PAS domain"/>
    <property type="match status" value="1"/>
</dbReference>
<organism evidence="1 2">
    <name type="scientific">Caldanaerobacter subterraneus subsp. yonseiensis KB-1</name>
    <dbReference type="NCBI Taxonomy" id="1388761"/>
    <lineage>
        <taxon>Bacteria</taxon>
        <taxon>Bacillati</taxon>
        <taxon>Bacillota</taxon>
        <taxon>Clostridia</taxon>
        <taxon>Thermoanaerobacterales</taxon>
        <taxon>Thermoanaerobacteraceae</taxon>
        <taxon>Caldanaerobacter</taxon>
    </lineage>
</organism>
<name>U5CJ39_CALSX</name>
<sequence>MGDKYVFIRYFAIRDKNGEYIGTLEVTQDIAPIKAIEGEKRLMS</sequence>
<proteinExistence type="predicted"/>
<dbReference type="Proteomes" id="UP000016856">
    <property type="component" value="Unassembled WGS sequence"/>
</dbReference>
<gene>
    <name evidence="1" type="ORF">O163_02550</name>
</gene>
<evidence type="ECO:0000313" key="2">
    <source>
        <dbReference type="Proteomes" id="UP000016856"/>
    </source>
</evidence>
<protein>
    <recommendedName>
        <fullName evidence="3">PAC domain-containing protein</fullName>
    </recommendedName>
</protein>